<gene>
    <name evidence="1" type="ORF">SAMN06265355_13130</name>
</gene>
<evidence type="ECO:0000313" key="1">
    <source>
        <dbReference type="EMBL" id="SNS80732.1"/>
    </source>
</evidence>
<organism evidence="1 2">
    <name type="scientific">Actinomadura mexicana</name>
    <dbReference type="NCBI Taxonomy" id="134959"/>
    <lineage>
        <taxon>Bacteria</taxon>
        <taxon>Bacillati</taxon>
        <taxon>Actinomycetota</taxon>
        <taxon>Actinomycetes</taxon>
        <taxon>Streptosporangiales</taxon>
        <taxon>Thermomonosporaceae</taxon>
        <taxon>Actinomadura</taxon>
    </lineage>
</organism>
<proteinExistence type="predicted"/>
<keyword evidence="2" id="KW-1185">Reference proteome</keyword>
<accession>A0A239HHE4</accession>
<dbReference type="Proteomes" id="UP000198420">
    <property type="component" value="Unassembled WGS sequence"/>
</dbReference>
<protein>
    <submittedName>
        <fullName evidence="1">Uncharacterized protein</fullName>
    </submittedName>
</protein>
<name>A0A239HHE4_9ACTN</name>
<dbReference type="RefSeq" id="WP_089316977.1">
    <property type="nucleotide sequence ID" value="NZ_FZNP01000031.1"/>
</dbReference>
<dbReference type="EMBL" id="FZNP01000031">
    <property type="protein sequence ID" value="SNS80732.1"/>
    <property type="molecule type" value="Genomic_DNA"/>
</dbReference>
<evidence type="ECO:0000313" key="2">
    <source>
        <dbReference type="Proteomes" id="UP000198420"/>
    </source>
</evidence>
<reference evidence="2" key="1">
    <citation type="submission" date="2017-06" db="EMBL/GenBank/DDBJ databases">
        <authorList>
            <person name="Varghese N."/>
            <person name="Submissions S."/>
        </authorList>
    </citation>
    <scope>NUCLEOTIDE SEQUENCE [LARGE SCALE GENOMIC DNA]</scope>
    <source>
        <strain evidence="2">DSM 44485</strain>
    </source>
</reference>
<dbReference type="OrthoDB" id="3467309at2"/>
<dbReference type="AlphaFoldDB" id="A0A239HHE4"/>
<sequence>MTQTKERRLSSFGPLQLADHLGVPHWWWLERAQRLGLVDGPDRAGGRWSADAAARIRERLDGLRPKVGALPDMGAGRAVEVLGERLGIEVSGDAVRELVRTGQLQVIGAYKERPLYCGRDLEALAGRADAAAVLAQAERDGRLMIAGEAAAYLRIRRSDFGHLVRAGVVAPADWGRSRYGQYVPLYRALDLDGVADHPGVDLDVVRATPAGRRSPLATLPTANGETR</sequence>